<gene>
    <name evidence="1" type="ORF">SAMN06296028_10122</name>
</gene>
<evidence type="ECO:0000313" key="1">
    <source>
        <dbReference type="EMBL" id="SME88059.1"/>
    </source>
</evidence>
<keyword evidence="2" id="KW-1185">Reference proteome</keyword>
<dbReference type="EMBL" id="FXAC01000001">
    <property type="protein sequence ID" value="SME88059.1"/>
    <property type="molecule type" value="Genomic_DNA"/>
</dbReference>
<sequence length="31" mass="3507">MDERLEDWPGSRVSTVIITACSARPIQSQIF</sequence>
<dbReference type="AlphaFoldDB" id="A0A1X7C121"/>
<dbReference type="Proteomes" id="UP000192929">
    <property type="component" value="Unassembled WGS sequence"/>
</dbReference>
<name>A0A1X7C121_9MICC</name>
<organism evidence="1 2">
    <name type="scientific">Kocuria marina subsp. indica</name>
    <dbReference type="NCBI Taxonomy" id="1049583"/>
    <lineage>
        <taxon>Bacteria</taxon>
        <taxon>Bacillati</taxon>
        <taxon>Actinomycetota</taxon>
        <taxon>Actinomycetes</taxon>
        <taxon>Micrococcales</taxon>
        <taxon>Micrococcaceae</taxon>
        <taxon>Kocuria</taxon>
    </lineage>
</organism>
<protein>
    <submittedName>
        <fullName evidence="1">Uncharacterized protein</fullName>
    </submittedName>
</protein>
<reference evidence="2" key="1">
    <citation type="submission" date="2017-04" db="EMBL/GenBank/DDBJ databases">
        <authorList>
            <person name="Varghese N."/>
            <person name="Submissions S."/>
        </authorList>
    </citation>
    <scope>NUCLEOTIDE SEQUENCE [LARGE SCALE GENOMIC DNA]</scope>
    <source>
        <strain evidence="2">NIO-1021</strain>
    </source>
</reference>
<proteinExistence type="predicted"/>
<evidence type="ECO:0000313" key="2">
    <source>
        <dbReference type="Proteomes" id="UP000192929"/>
    </source>
</evidence>
<accession>A0A1X7C121</accession>